<dbReference type="OrthoDB" id="9971789at2759"/>
<dbReference type="Proteomes" id="UP000472271">
    <property type="component" value="Chromosome 21"/>
</dbReference>
<dbReference type="InterPro" id="IPR031620">
    <property type="entry name" value="DCAF17"/>
</dbReference>
<name>A0A672Z5F6_9TELE</name>
<reference evidence="1" key="1">
    <citation type="submission" date="2019-06" db="EMBL/GenBank/DDBJ databases">
        <authorList>
            <consortium name="Wellcome Sanger Institute Data Sharing"/>
        </authorList>
    </citation>
    <scope>NUCLEOTIDE SEQUENCE [LARGE SCALE GENOMIC DNA]</scope>
</reference>
<evidence type="ECO:0000313" key="1">
    <source>
        <dbReference type="Ensembl" id="ENSSORP00005012034.1"/>
    </source>
</evidence>
<dbReference type="FunCoup" id="A0A672Z5F6">
    <property type="interactions" value="786"/>
</dbReference>
<dbReference type="AlphaFoldDB" id="A0A672Z5F6"/>
<dbReference type="GO" id="GO:0016567">
    <property type="term" value="P:protein ubiquitination"/>
    <property type="evidence" value="ECO:0007669"/>
    <property type="project" value="InterPro"/>
</dbReference>
<reference evidence="1" key="3">
    <citation type="submission" date="2025-09" db="UniProtKB">
        <authorList>
            <consortium name="Ensembl"/>
        </authorList>
    </citation>
    <scope>IDENTIFICATION</scope>
</reference>
<dbReference type="PANTHER" id="PTHR14815">
    <property type="entry name" value="DDB1- AND CUL4-ASSOCIATED FACTOR 17"/>
    <property type="match status" value="1"/>
</dbReference>
<sequence length="511" mass="58512">MAPYKTKRSVNAVELLNRRSRGTRDALSRYNLKVFRGVLLQDTRVFLKVWSKTSKSKIMYENGKFYFENYQICYSCVHSDPHVLYKLPKRSKKEKLEDALLCQSPLDKTLASPSDQKPSLLALTANNWLCRLSVDTGKELQKVYLSPNLKFKYLGWDISPEIFYVKTVQSKETSLERQAGIVNNTIMHIAIFQAFPLQIVGIMEINKRVFGNGITDVVLSQGVLAVSYSNKSVKLYSCEHIFQRYITEELTLGKQSSLLRGKTVGEFPFGIPVNIQIKDCPPVLFEVSCSNNGVQVGGFPWHYIYTPPQKNHKGTHHIRSLKDNIMATNGIQNMNCCSLESDMIFFHPDDSGRIIHFGPNTINVLKILGELNSSLPSKIVKDFSMTVDRQNRNPTPQVTVTSSGRTVKRRVQQLDDDPDQKTFRLVEYEDELDLLTVLVTNGEEEQGIAHVQLHDNQSGKLLRTVELAERWDETYRHELFFDKDTIVHIEQQNTNFCCHVYKLEGLEEYAE</sequence>
<dbReference type="Pfam" id="PF15802">
    <property type="entry name" value="DCAF17"/>
    <property type="match status" value="1"/>
</dbReference>
<gene>
    <name evidence="1" type="primary">dcaf17</name>
</gene>
<keyword evidence="2" id="KW-1185">Reference proteome</keyword>
<dbReference type="InParanoid" id="A0A672Z5F6"/>
<proteinExistence type="predicted"/>
<dbReference type="GO" id="GO:0080008">
    <property type="term" value="C:Cul4-RING E3 ubiquitin ligase complex"/>
    <property type="evidence" value="ECO:0007669"/>
    <property type="project" value="TreeGrafter"/>
</dbReference>
<evidence type="ECO:0008006" key="3">
    <source>
        <dbReference type="Google" id="ProtNLM"/>
    </source>
</evidence>
<dbReference type="PANTHER" id="PTHR14815:SF2">
    <property type="entry name" value="DDB1- AND CUL4-ASSOCIATED FACTOR 17"/>
    <property type="match status" value="1"/>
</dbReference>
<reference evidence="1" key="2">
    <citation type="submission" date="2025-08" db="UniProtKB">
        <authorList>
            <consortium name="Ensembl"/>
        </authorList>
    </citation>
    <scope>IDENTIFICATION</scope>
</reference>
<dbReference type="CTD" id="80067"/>
<dbReference type="Ensembl" id="ENSSORT00005012426.1">
    <property type="protein sequence ID" value="ENSSORP00005012034.1"/>
    <property type="gene ID" value="ENSSORG00005006372.1"/>
</dbReference>
<dbReference type="GeneID" id="115412965"/>
<dbReference type="RefSeq" id="XP_029981520.1">
    <property type="nucleotide sequence ID" value="XM_030125660.1"/>
</dbReference>
<organism evidence="1 2">
    <name type="scientific">Sphaeramia orbicularis</name>
    <name type="common">orbiculate cardinalfish</name>
    <dbReference type="NCBI Taxonomy" id="375764"/>
    <lineage>
        <taxon>Eukaryota</taxon>
        <taxon>Metazoa</taxon>
        <taxon>Chordata</taxon>
        <taxon>Craniata</taxon>
        <taxon>Vertebrata</taxon>
        <taxon>Euteleostomi</taxon>
        <taxon>Actinopterygii</taxon>
        <taxon>Neopterygii</taxon>
        <taxon>Teleostei</taxon>
        <taxon>Neoteleostei</taxon>
        <taxon>Acanthomorphata</taxon>
        <taxon>Gobiaria</taxon>
        <taxon>Kurtiformes</taxon>
        <taxon>Apogonoidei</taxon>
        <taxon>Apogonidae</taxon>
        <taxon>Apogoninae</taxon>
        <taxon>Sphaeramia</taxon>
    </lineage>
</organism>
<evidence type="ECO:0000313" key="2">
    <source>
        <dbReference type="Proteomes" id="UP000472271"/>
    </source>
</evidence>
<protein>
    <recommendedName>
        <fullName evidence="3">DDB1 and CUL4 associated factor 17</fullName>
    </recommendedName>
</protein>
<accession>A0A672Z5F6</accession>